<evidence type="ECO:0000313" key="4">
    <source>
        <dbReference type="EMBL" id="SFD10707.1"/>
    </source>
</evidence>
<gene>
    <name evidence="4" type="ORF">SAMN04488059_12146</name>
    <name evidence="3" type="ORF">WH91_06015</name>
</gene>
<dbReference type="Gene3D" id="3.40.50.720">
    <property type="entry name" value="NAD(P)-binding Rossmann-like Domain"/>
    <property type="match status" value="1"/>
</dbReference>
<dbReference type="Gene3D" id="3.30.360.10">
    <property type="entry name" value="Dihydrodipicolinate Reductase, domain 2"/>
    <property type="match status" value="1"/>
</dbReference>
<evidence type="ECO:0000313" key="6">
    <source>
        <dbReference type="Proteomes" id="UP000182258"/>
    </source>
</evidence>
<dbReference type="InterPro" id="IPR000683">
    <property type="entry name" value="Gfo/Idh/MocA-like_OxRdtase_N"/>
</dbReference>
<dbReference type="PANTHER" id="PTHR43708:SF8">
    <property type="entry name" value="OXIDOREDUCTASE"/>
    <property type="match status" value="1"/>
</dbReference>
<accession>A0A0F5Q1C1</accession>
<dbReference type="RefSeq" id="WP_046170096.1">
    <property type="nucleotide sequence ID" value="NZ_FOMB01000021.1"/>
</dbReference>
<protein>
    <submittedName>
        <fullName evidence="3">Inositol 2-dehydrogenase</fullName>
    </submittedName>
    <submittedName>
        <fullName evidence="4">Predicted dehydrogenase</fullName>
    </submittedName>
</protein>
<dbReference type="AlphaFoldDB" id="A0A0F5Q1C1"/>
<dbReference type="STRING" id="728005.SAMN04488059_12146"/>
<dbReference type="Proteomes" id="UP000182258">
    <property type="component" value="Unassembled WGS sequence"/>
</dbReference>
<dbReference type="Proteomes" id="UP000033519">
    <property type="component" value="Unassembled WGS sequence"/>
</dbReference>
<reference evidence="3 5" key="1">
    <citation type="submission" date="2015-03" db="EMBL/GenBank/DDBJ databases">
        <authorList>
            <person name="Lepp D."/>
            <person name="Hassan Y.I."/>
            <person name="Li X.-Z."/>
            <person name="Zhou T."/>
        </authorList>
    </citation>
    <scope>NUCLEOTIDE SEQUENCE [LARGE SCALE GENOMIC DNA]</scope>
    <source>
        <strain evidence="3 5">Cr7-05</strain>
    </source>
</reference>
<name>A0A0F5Q1C1_9HYPH</name>
<dbReference type="InterPro" id="IPR051317">
    <property type="entry name" value="Gfo/Idh/MocA_oxidoreduct"/>
</dbReference>
<evidence type="ECO:0000259" key="2">
    <source>
        <dbReference type="Pfam" id="PF22725"/>
    </source>
</evidence>
<dbReference type="SUPFAM" id="SSF55347">
    <property type="entry name" value="Glyceraldehyde-3-phosphate dehydrogenase-like, C-terminal domain"/>
    <property type="match status" value="1"/>
</dbReference>
<dbReference type="Pfam" id="PF22725">
    <property type="entry name" value="GFO_IDH_MocA_C3"/>
    <property type="match status" value="1"/>
</dbReference>
<evidence type="ECO:0000313" key="5">
    <source>
        <dbReference type="Proteomes" id="UP000033519"/>
    </source>
</evidence>
<reference evidence="4 6" key="2">
    <citation type="submission" date="2016-10" db="EMBL/GenBank/DDBJ databases">
        <authorList>
            <person name="de Groot N.N."/>
        </authorList>
    </citation>
    <scope>NUCLEOTIDE SEQUENCE [LARGE SCALE GENOMIC DNA]</scope>
    <source>
        <strain evidence="4 6">CGMCC 1.10210</strain>
    </source>
</reference>
<dbReference type="OrthoDB" id="6183734at2"/>
<sequence length="343" mass="37648">MLSDRKNKRRVGLVGAGWVTGYHLPAWQRLGGRVELVGIADPNLDVAKTRAAAFGIADSYASAEAMFDAAALDIVDICAPREHHAALVRLAASRGIDILCQKPLAVNLAEAEALVDNLPASPRVMVHENWRFRAWYRRLKAWLDQGMAGEIRQVRLDFLSSGMLRDTEGLRPALVRQPFFARQQRLLVMEVLIHQLDSLRFLIGEMDVVAARLERSNDDIIAEDVAAITLRRRADGALVQVTGNLAVHGAPPAPRDQLRIIGTAATLELEGNRLSAAGIASRDESFDPDATYQGSYDAATAHFVDGLDSGSPFETSPRDNLETLRLVEEIYRLAAFDPAAKPR</sequence>
<keyword evidence="5" id="KW-1185">Reference proteome</keyword>
<evidence type="ECO:0000259" key="1">
    <source>
        <dbReference type="Pfam" id="PF01408"/>
    </source>
</evidence>
<dbReference type="PATRIC" id="fig|728005.3.peg.3633"/>
<feature type="domain" description="Gfo/Idh/MocA-like oxidoreductase N-terminal" evidence="1">
    <location>
        <begin position="10"/>
        <end position="119"/>
    </location>
</feature>
<dbReference type="EMBL" id="LAPV01000074">
    <property type="protein sequence ID" value="KKC33879.1"/>
    <property type="molecule type" value="Genomic_DNA"/>
</dbReference>
<evidence type="ECO:0000313" key="3">
    <source>
        <dbReference type="EMBL" id="KKC33879.1"/>
    </source>
</evidence>
<organism evidence="4 6">
    <name type="scientific">Devosia psychrophila</name>
    <dbReference type="NCBI Taxonomy" id="728005"/>
    <lineage>
        <taxon>Bacteria</taxon>
        <taxon>Pseudomonadati</taxon>
        <taxon>Pseudomonadota</taxon>
        <taxon>Alphaproteobacteria</taxon>
        <taxon>Hyphomicrobiales</taxon>
        <taxon>Devosiaceae</taxon>
        <taxon>Devosia</taxon>
    </lineage>
</organism>
<dbReference type="SUPFAM" id="SSF51735">
    <property type="entry name" value="NAD(P)-binding Rossmann-fold domains"/>
    <property type="match status" value="1"/>
</dbReference>
<dbReference type="GO" id="GO:0000166">
    <property type="term" value="F:nucleotide binding"/>
    <property type="evidence" value="ECO:0007669"/>
    <property type="project" value="InterPro"/>
</dbReference>
<feature type="domain" description="GFO/IDH/MocA-like oxidoreductase" evidence="2">
    <location>
        <begin position="136"/>
        <end position="268"/>
    </location>
</feature>
<dbReference type="Pfam" id="PF01408">
    <property type="entry name" value="GFO_IDH_MocA"/>
    <property type="match status" value="1"/>
</dbReference>
<dbReference type="InterPro" id="IPR036291">
    <property type="entry name" value="NAD(P)-bd_dom_sf"/>
</dbReference>
<dbReference type="EMBL" id="FOMB01000021">
    <property type="protein sequence ID" value="SFD10707.1"/>
    <property type="molecule type" value="Genomic_DNA"/>
</dbReference>
<dbReference type="InterPro" id="IPR055170">
    <property type="entry name" value="GFO_IDH_MocA-like_dom"/>
</dbReference>
<dbReference type="PANTHER" id="PTHR43708">
    <property type="entry name" value="CONSERVED EXPRESSED OXIDOREDUCTASE (EUROFUNG)"/>
    <property type="match status" value="1"/>
</dbReference>
<proteinExistence type="predicted"/>